<dbReference type="PANTHER" id="PTHR10334">
    <property type="entry name" value="CYSTEINE-RICH SECRETORY PROTEIN-RELATED"/>
    <property type="match status" value="1"/>
</dbReference>
<evidence type="ECO:0000259" key="5">
    <source>
        <dbReference type="SMART" id="SM00198"/>
    </source>
</evidence>
<name>A0A830HCD7_9CHLO</name>
<evidence type="ECO:0000256" key="4">
    <source>
        <dbReference type="SAM" id="SignalP"/>
    </source>
</evidence>
<protein>
    <recommendedName>
        <fullName evidence="5">SCP domain-containing protein</fullName>
    </recommendedName>
</protein>
<feature type="compositionally biased region" description="Basic and acidic residues" evidence="3">
    <location>
        <begin position="660"/>
        <end position="685"/>
    </location>
</feature>
<feature type="region of interest" description="Disordered" evidence="3">
    <location>
        <begin position="448"/>
        <end position="476"/>
    </location>
</feature>
<evidence type="ECO:0000256" key="3">
    <source>
        <dbReference type="SAM" id="MobiDB-lite"/>
    </source>
</evidence>
<feature type="domain" description="SCP" evidence="5">
    <location>
        <begin position="731"/>
        <end position="873"/>
    </location>
</feature>
<accession>A0A830HCD7</accession>
<evidence type="ECO:0000313" key="7">
    <source>
        <dbReference type="Proteomes" id="UP000660262"/>
    </source>
</evidence>
<keyword evidence="2" id="KW-0568">Pathogenesis-related protein</keyword>
<feature type="signal peptide" evidence="4">
    <location>
        <begin position="1"/>
        <end position="21"/>
    </location>
</feature>
<dbReference type="PRINTS" id="PR00838">
    <property type="entry name" value="V5ALLERGEN"/>
</dbReference>
<dbReference type="InterPro" id="IPR001283">
    <property type="entry name" value="CRISP-related"/>
</dbReference>
<evidence type="ECO:0000256" key="2">
    <source>
        <dbReference type="ARBA" id="ARBA00023265"/>
    </source>
</evidence>
<keyword evidence="4" id="KW-0732">Signal</keyword>
<comment type="caution">
    <text evidence="6">The sequence shown here is derived from an EMBL/GenBank/DDBJ whole genome shotgun (WGS) entry which is preliminary data.</text>
</comment>
<dbReference type="PROSITE" id="PS01009">
    <property type="entry name" value="CRISP_1"/>
    <property type="match status" value="1"/>
</dbReference>
<dbReference type="PROSITE" id="PS01010">
    <property type="entry name" value="CRISP_2"/>
    <property type="match status" value="1"/>
</dbReference>
<keyword evidence="2" id="KW-0611">Plant defense</keyword>
<dbReference type="SUPFAM" id="SSF55797">
    <property type="entry name" value="PR-1-like"/>
    <property type="match status" value="1"/>
</dbReference>
<feature type="compositionally biased region" description="Low complexity" evidence="3">
    <location>
        <begin position="45"/>
        <end position="64"/>
    </location>
</feature>
<sequence length="890" mass="97948">MAMLTAMLMLVMSSLVTTGLSLMLLVASPSCAQSVTYYDPSTSSTQNTVNVPSQTTTTTSSGTGLFSRFRRNWNNNNNNNNNNNGGGSNSVVTVESSNDNNNFFSSLRSSVTDFAKQSMEVQPLNETVTDKTRASTVCPTLIATLAKPDGFYATVVKTEIDARRNYLLQNNAQLPNDQDKIYDPTTATVGHLKAITPHIFASLRSEIQKQEEEGDSTSNAMTTLQIPPHVTLAMTLKNCERKLKANNALTEASLERVTSETFLWAMVDLARTVPGTAGVAANLVVGGRDVTEISKIVTECMRSTNAIDQLDDIIAEDATYSTAPGMIPRTQEYVVENEIFTQFLTKYSNALIGGLDGDDNAISSSLNALEKLQEDIEDCARGEAQQITRVLFDEEITSATNLVQQKLEEYKTSITDARAQTAELTDNQNAQLDSRFATALGALEKAKERVKNWNPNSAQKNRLDRSSVLPRPSSDQRAYRNRIRRCMGNQIGKISGLENVRLWELRCELDKFDSMDSQVASQIRQAMAICAEQTQPAPQGMPEADEADEIIPMLHMLSGDRYPCENLLAARESEEAQVASADAPSCGVPASVLLRQVITRQSEADQIQLVYLLHDRQSRRELAMYAMSLEQARNNGVSCDEKRSEIKNKLVEIKSRQEARIREEQKMEEKMEEEKQKMNDAETPPRADGSVLITKPSSTETTVIKPFTSSSTGPMQKFAKVPGEVGTGLLFNPQDFVKSHNDKRCLHGSQKLDWDANLASQSQVYANKCEWKHSGMDGVGENLSMFASTSESNLLSDNPATRAMQGWYDKELPLYDFSSPGFSMATGHFTQVVWASTTKVGCGVALCPAGTIASNMQSVYVVCQYGPPGNYQSKFNENVLGVSRSPSMCM</sequence>
<dbReference type="AlphaFoldDB" id="A0A830HCD7"/>
<dbReference type="InterPro" id="IPR014044">
    <property type="entry name" value="CAP_dom"/>
</dbReference>
<feature type="region of interest" description="Disordered" evidence="3">
    <location>
        <begin position="660"/>
        <end position="693"/>
    </location>
</feature>
<dbReference type="Pfam" id="PF00188">
    <property type="entry name" value="CAP"/>
    <property type="match status" value="1"/>
</dbReference>
<dbReference type="InterPro" id="IPR018244">
    <property type="entry name" value="Allrgn_V5/Tpx1_CS"/>
</dbReference>
<evidence type="ECO:0000256" key="1">
    <source>
        <dbReference type="ARBA" id="ARBA00003143"/>
    </source>
</evidence>
<gene>
    <name evidence="6" type="ORF">PPROV_000316200</name>
</gene>
<feature type="region of interest" description="Disordered" evidence="3">
    <location>
        <begin position="41"/>
        <end position="95"/>
    </location>
</feature>
<dbReference type="InterPro" id="IPR002413">
    <property type="entry name" value="V5_allergen-like"/>
</dbReference>
<dbReference type="InterPro" id="IPR035940">
    <property type="entry name" value="CAP_sf"/>
</dbReference>
<dbReference type="Gene3D" id="3.40.33.10">
    <property type="entry name" value="CAP"/>
    <property type="match status" value="1"/>
</dbReference>
<proteinExistence type="predicted"/>
<evidence type="ECO:0000313" key="6">
    <source>
        <dbReference type="EMBL" id="GHP04408.1"/>
    </source>
</evidence>
<dbReference type="OrthoDB" id="529132at2759"/>
<comment type="function">
    <text evidence="1">Probably involved in the defense reaction of plants against pathogens.</text>
</comment>
<feature type="compositionally biased region" description="Low complexity" evidence="3">
    <location>
        <begin position="72"/>
        <end position="95"/>
    </location>
</feature>
<reference evidence="6" key="1">
    <citation type="submission" date="2020-10" db="EMBL/GenBank/DDBJ databases">
        <title>Unveiling of a novel bifunctional photoreceptor, Dualchrome1, isolated from a cosmopolitan green alga.</title>
        <authorList>
            <person name="Suzuki S."/>
            <person name="Kawachi M."/>
        </authorList>
    </citation>
    <scope>NUCLEOTIDE SEQUENCE</scope>
    <source>
        <strain evidence="6">NIES 2893</strain>
    </source>
</reference>
<dbReference type="EMBL" id="BNJQ01000007">
    <property type="protein sequence ID" value="GHP04408.1"/>
    <property type="molecule type" value="Genomic_DNA"/>
</dbReference>
<keyword evidence="7" id="KW-1185">Reference proteome</keyword>
<dbReference type="PRINTS" id="PR00837">
    <property type="entry name" value="V5TPXLIKE"/>
</dbReference>
<dbReference type="GO" id="GO:0005576">
    <property type="term" value="C:extracellular region"/>
    <property type="evidence" value="ECO:0007669"/>
    <property type="project" value="InterPro"/>
</dbReference>
<dbReference type="Proteomes" id="UP000660262">
    <property type="component" value="Unassembled WGS sequence"/>
</dbReference>
<feature type="chain" id="PRO_5032294477" description="SCP domain-containing protein" evidence="4">
    <location>
        <begin position="22"/>
        <end position="890"/>
    </location>
</feature>
<dbReference type="SMART" id="SM00198">
    <property type="entry name" value="SCP"/>
    <property type="match status" value="1"/>
</dbReference>
<organism evidence="6 7">
    <name type="scientific">Pycnococcus provasolii</name>
    <dbReference type="NCBI Taxonomy" id="41880"/>
    <lineage>
        <taxon>Eukaryota</taxon>
        <taxon>Viridiplantae</taxon>
        <taxon>Chlorophyta</taxon>
        <taxon>Pseudoscourfieldiophyceae</taxon>
        <taxon>Pseudoscourfieldiales</taxon>
        <taxon>Pycnococcaceae</taxon>
        <taxon>Pycnococcus</taxon>
    </lineage>
</organism>